<evidence type="ECO:0000256" key="7">
    <source>
        <dbReference type="ARBA" id="ARBA00023136"/>
    </source>
</evidence>
<protein>
    <submittedName>
        <fullName evidence="10">Uncharacterized protein</fullName>
    </submittedName>
</protein>
<dbReference type="KEGG" id="ifn:GM661_17815"/>
<dbReference type="RefSeq" id="WP_230868004.1">
    <property type="nucleotide sequence ID" value="NZ_CP046640.1"/>
</dbReference>
<evidence type="ECO:0000256" key="5">
    <source>
        <dbReference type="ARBA" id="ARBA00022692"/>
    </source>
</evidence>
<dbReference type="InterPro" id="IPR050277">
    <property type="entry name" value="Sodium:Solute_Symporter"/>
</dbReference>
<evidence type="ECO:0000256" key="9">
    <source>
        <dbReference type="SAM" id="Phobius"/>
    </source>
</evidence>
<evidence type="ECO:0000256" key="4">
    <source>
        <dbReference type="ARBA" id="ARBA00022475"/>
    </source>
</evidence>
<feature type="transmembrane region" description="Helical" evidence="9">
    <location>
        <begin position="79"/>
        <end position="98"/>
    </location>
</feature>
<organism evidence="10 11">
    <name type="scientific">Iocasia fonsfrigidae</name>
    <dbReference type="NCBI Taxonomy" id="2682810"/>
    <lineage>
        <taxon>Bacteria</taxon>
        <taxon>Bacillati</taxon>
        <taxon>Bacillota</taxon>
        <taxon>Clostridia</taxon>
        <taxon>Halanaerobiales</taxon>
        <taxon>Halanaerobiaceae</taxon>
        <taxon>Iocasia</taxon>
    </lineage>
</organism>
<keyword evidence="3" id="KW-0813">Transport</keyword>
<keyword evidence="7 9" id="KW-0472">Membrane</keyword>
<feature type="transmembrane region" description="Helical" evidence="9">
    <location>
        <begin position="6"/>
        <end position="27"/>
    </location>
</feature>
<accession>A0A8A7KLI1</accession>
<feature type="transmembrane region" description="Helical" evidence="9">
    <location>
        <begin position="394"/>
        <end position="418"/>
    </location>
</feature>
<feature type="transmembrane region" description="Helical" evidence="9">
    <location>
        <begin position="371"/>
        <end position="388"/>
    </location>
</feature>
<name>A0A8A7KLI1_9FIRM</name>
<dbReference type="PROSITE" id="PS50283">
    <property type="entry name" value="NA_SOLUT_SYMP_3"/>
    <property type="match status" value="1"/>
</dbReference>
<dbReference type="GO" id="GO:0046942">
    <property type="term" value="P:carboxylic acid transport"/>
    <property type="evidence" value="ECO:0007669"/>
    <property type="project" value="UniProtKB-ARBA"/>
</dbReference>
<proteinExistence type="inferred from homology"/>
<feature type="transmembrane region" description="Helical" evidence="9">
    <location>
        <begin position="240"/>
        <end position="262"/>
    </location>
</feature>
<dbReference type="PROSITE" id="PS00456">
    <property type="entry name" value="NA_SOLUT_SYMP_1"/>
    <property type="match status" value="1"/>
</dbReference>
<keyword evidence="11" id="KW-1185">Reference proteome</keyword>
<dbReference type="GO" id="GO:0005886">
    <property type="term" value="C:plasma membrane"/>
    <property type="evidence" value="ECO:0007669"/>
    <property type="project" value="TreeGrafter"/>
</dbReference>
<dbReference type="InterPro" id="IPR018212">
    <property type="entry name" value="Na/solute_symporter_CS"/>
</dbReference>
<keyword evidence="4" id="KW-1003">Cell membrane</keyword>
<feature type="transmembrane region" description="Helical" evidence="9">
    <location>
        <begin position="425"/>
        <end position="442"/>
    </location>
</feature>
<evidence type="ECO:0000256" key="2">
    <source>
        <dbReference type="ARBA" id="ARBA00006434"/>
    </source>
</evidence>
<feature type="transmembrane region" description="Helical" evidence="9">
    <location>
        <begin position="153"/>
        <end position="176"/>
    </location>
</feature>
<dbReference type="GO" id="GO:0022857">
    <property type="term" value="F:transmembrane transporter activity"/>
    <property type="evidence" value="ECO:0007669"/>
    <property type="project" value="InterPro"/>
</dbReference>
<sequence length="495" mass="52758">MKILGTIDILVMILYFVILLYIGYKIMRDKKGEGEAESFLAADRNMNLLQTTASTAATDLGGGFSIAMGGLGFTLGISGSWLIAVSGLSAVFSSFLLVPKVKKWADKTKGLTIGDLFTQRFDEKTGLIAALLIGVSWFAFVGGQIIAAGKLVAATMGFDLTTAIILAGAVVLAYTVMGGLKAVIITDVFQMVILFVGIIFIMVPIGLVKVGGWSGMVEQFSASAETANLLNWGAVGWKTAIGWFLSIFPVWFISIAAFQRIVAARDEGTATKGIFLTGIPIEWPLFAIGTTLVGMFARMLMPGLADAELATPNMILTLLPVGISGIVVAAYIAAVMSTADSCLMGPVAIFVNDVYKKLINPEANDRQLVKVGRYATLVLGVLAIYLAYSVPSILSIVLFAYTFGAAGLFFPMLGLLFWKRTTASGAFFSIILGGSAAIIWGPILKNPLGFSESYLGWIVSFLALVIVSLLTEHSVDEDIDTFFPDDPTFSDIIAK</sequence>
<evidence type="ECO:0000256" key="1">
    <source>
        <dbReference type="ARBA" id="ARBA00004141"/>
    </source>
</evidence>
<feature type="transmembrane region" description="Helical" evidence="9">
    <location>
        <begin position="454"/>
        <end position="471"/>
    </location>
</feature>
<dbReference type="AlphaFoldDB" id="A0A8A7KLI1"/>
<feature type="transmembrane region" description="Helical" evidence="9">
    <location>
        <begin position="188"/>
        <end position="207"/>
    </location>
</feature>
<comment type="subcellular location">
    <subcellularLocation>
        <location evidence="1">Membrane</location>
        <topology evidence="1">Multi-pass membrane protein</topology>
    </subcellularLocation>
</comment>
<comment type="similarity">
    <text evidence="2 8">Belongs to the sodium:solute symporter (SSF) (TC 2.A.21) family.</text>
</comment>
<evidence type="ECO:0000313" key="11">
    <source>
        <dbReference type="Proteomes" id="UP000665020"/>
    </source>
</evidence>
<dbReference type="Proteomes" id="UP000665020">
    <property type="component" value="Chromosome"/>
</dbReference>
<feature type="transmembrane region" description="Helical" evidence="9">
    <location>
        <begin position="321"/>
        <end position="351"/>
    </location>
</feature>
<evidence type="ECO:0000256" key="6">
    <source>
        <dbReference type="ARBA" id="ARBA00022989"/>
    </source>
</evidence>
<dbReference type="PANTHER" id="PTHR48086">
    <property type="entry name" value="SODIUM/PROLINE SYMPORTER-RELATED"/>
    <property type="match status" value="1"/>
</dbReference>
<feature type="transmembrane region" description="Helical" evidence="9">
    <location>
        <begin position="127"/>
        <end position="147"/>
    </location>
</feature>
<dbReference type="Gene3D" id="1.20.1730.10">
    <property type="entry name" value="Sodium/glucose cotransporter"/>
    <property type="match status" value="1"/>
</dbReference>
<feature type="transmembrane region" description="Helical" evidence="9">
    <location>
        <begin position="283"/>
        <end position="301"/>
    </location>
</feature>
<dbReference type="EMBL" id="CP046640">
    <property type="protein sequence ID" value="QTL99677.1"/>
    <property type="molecule type" value="Genomic_DNA"/>
</dbReference>
<dbReference type="Pfam" id="PF00474">
    <property type="entry name" value="SSF"/>
    <property type="match status" value="1"/>
</dbReference>
<reference evidence="10" key="1">
    <citation type="submission" date="2019-12" db="EMBL/GenBank/DDBJ databases">
        <authorList>
            <person name="zhang j."/>
            <person name="sun C.M."/>
        </authorList>
    </citation>
    <scope>NUCLEOTIDE SEQUENCE</scope>
    <source>
        <strain evidence="10">NS-1</strain>
    </source>
</reference>
<gene>
    <name evidence="10" type="ORF">GM661_17815</name>
</gene>
<evidence type="ECO:0000256" key="8">
    <source>
        <dbReference type="RuleBase" id="RU362091"/>
    </source>
</evidence>
<dbReference type="InterPro" id="IPR001734">
    <property type="entry name" value="Na/solute_symporter"/>
</dbReference>
<keyword evidence="5 9" id="KW-0812">Transmembrane</keyword>
<keyword evidence="6 9" id="KW-1133">Transmembrane helix</keyword>
<dbReference type="PANTHER" id="PTHR48086:SF7">
    <property type="entry name" value="SODIUM-SOLUTE SYMPORTER-RELATED"/>
    <property type="match status" value="1"/>
</dbReference>
<evidence type="ECO:0000313" key="10">
    <source>
        <dbReference type="EMBL" id="QTL99677.1"/>
    </source>
</evidence>
<dbReference type="InterPro" id="IPR038377">
    <property type="entry name" value="Na/Glc_symporter_sf"/>
</dbReference>
<evidence type="ECO:0000256" key="3">
    <source>
        <dbReference type="ARBA" id="ARBA00022448"/>
    </source>
</evidence>